<dbReference type="SUPFAM" id="SSF53098">
    <property type="entry name" value="Ribonuclease H-like"/>
    <property type="match status" value="1"/>
</dbReference>
<dbReference type="InterPro" id="IPR002559">
    <property type="entry name" value="Transposase_11"/>
</dbReference>
<protein>
    <recommendedName>
        <fullName evidence="1">Transposase IS4-like domain-containing protein</fullName>
    </recommendedName>
</protein>
<proteinExistence type="predicted"/>
<gene>
    <name evidence="2" type="ORF">HMPREF0682_0379</name>
</gene>
<dbReference type="Pfam" id="PF01609">
    <property type="entry name" value="DDE_Tnp_1"/>
    <property type="match status" value="1"/>
</dbReference>
<accession>U2QV47</accession>
<dbReference type="GO" id="GO:0006313">
    <property type="term" value="P:DNA transposition"/>
    <property type="evidence" value="ECO:0007669"/>
    <property type="project" value="InterPro"/>
</dbReference>
<sequence>MTDRAVAVINGAETVKSSRFVKTLRGKKALDRARRLVGLKDYVTNMPATRISAAEVVGDYHGLWRVEKSFRMGKSDLKARPILHRTHEEIEARLTIVMAALAVSHRLQTITGESVAEVIETLEPIHEMNVNIAG</sequence>
<dbReference type="AlphaFoldDB" id="U2QV47"/>
<dbReference type="GO" id="GO:0003677">
    <property type="term" value="F:DNA binding"/>
    <property type="evidence" value="ECO:0007669"/>
    <property type="project" value="InterPro"/>
</dbReference>
<dbReference type="GO" id="GO:0004803">
    <property type="term" value="F:transposase activity"/>
    <property type="evidence" value="ECO:0007669"/>
    <property type="project" value="InterPro"/>
</dbReference>
<evidence type="ECO:0000313" key="2">
    <source>
        <dbReference type="EMBL" id="ERK60406.1"/>
    </source>
</evidence>
<dbReference type="EMBL" id="ACVN02000085">
    <property type="protein sequence ID" value="ERK60406.1"/>
    <property type="molecule type" value="Genomic_DNA"/>
</dbReference>
<name>U2QV47_9ACTN</name>
<comment type="caution">
    <text evidence="2">The sequence shown here is derived from an EMBL/GenBank/DDBJ whole genome shotgun (WGS) entry which is preliminary data.</text>
</comment>
<dbReference type="GeneID" id="95361215"/>
<organism evidence="2 3">
    <name type="scientific">Propionibacterium acidifaciens F0233</name>
    <dbReference type="NCBI Taxonomy" id="553198"/>
    <lineage>
        <taxon>Bacteria</taxon>
        <taxon>Bacillati</taxon>
        <taxon>Actinomycetota</taxon>
        <taxon>Actinomycetes</taxon>
        <taxon>Propionibacteriales</taxon>
        <taxon>Propionibacteriaceae</taxon>
        <taxon>Propionibacterium</taxon>
    </lineage>
</organism>
<evidence type="ECO:0000313" key="3">
    <source>
        <dbReference type="Proteomes" id="UP000017052"/>
    </source>
</evidence>
<feature type="domain" description="Transposase IS4-like" evidence="1">
    <location>
        <begin position="24"/>
        <end position="101"/>
    </location>
</feature>
<dbReference type="RefSeq" id="WP_021796793.1">
    <property type="nucleotide sequence ID" value="NZ_ACVN02000085.1"/>
</dbReference>
<dbReference type="Proteomes" id="UP000017052">
    <property type="component" value="Unassembled WGS sequence"/>
</dbReference>
<dbReference type="InterPro" id="IPR012337">
    <property type="entry name" value="RNaseH-like_sf"/>
</dbReference>
<keyword evidence="3" id="KW-1185">Reference proteome</keyword>
<evidence type="ECO:0000259" key="1">
    <source>
        <dbReference type="Pfam" id="PF01609"/>
    </source>
</evidence>
<reference evidence="2" key="1">
    <citation type="submission" date="2013-08" db="EMBL/GenBank/DDBJ databases">
        <authorList>
            <person name="Durkin A.S."/>
            <person name="Haft D.R."/>
            <person name="McCorrison J."/>
            <person name="Torralba M."/>
            <person name="Gillis M."/>
            <person name="Haft D.H."/>
            <person name="Methe B."/>
            <person name="Sutton G."/>
            <person name="Nelson K.E."/>
        </authorList>
    </citation>
    <scope>NUCLEOTIDE SEQUENCE [LARGE SCALE GENOMIC DNA]</scope>
    <source>
        <strain evidence="2">F0233</strain>
    </source>
</reference>